<comment type="caution">
    <text evidence="2">The sequence shown here is derived from an EMBL/GenBank/DDBJ whole genome shotgun (WGS) entry which is preliminary data.</text>
</comment>
<proteinExistence type="predicted"/>
<gene>
    <name evidence="2" type="ORF">E1B28_000061</name>
</gene>
<accession>A0A9P7V0N4</accession>
<dbReference type="Proteomes" id="UP001049176">
    <property type="component" value="Chromosome 1"/>
</dbReference>
<organism evidence="2 3">
    <name type="scientific">Marasmius oreades</name>
    <name type="common">fairy-ring Marasmius</name>
    <dbReference type="NCBI Taxonomy" id="181124"/>
    <lineage>
        <taxon>Eukaryota</taxon>
        <taxon>Fungi</taxon>
        <taxon>Dikarya</taxon>
        <taxon>Basidiomycota</taxon>
        <taxon>Agaricomycotina</taxon>
        <taxon>Agaricomycetes</taxon>
        <taxon>Agaricomycetidae</taxon>
        <taxon>Agaricales</taxon>
        <taxon>Marasmiineae</taxon>
        <taxon>Marasmiaceae</taxon>
        <taxon>Marasmius</taxon>
    </lineage>
</organism>
<name>A0A9P7V0N4_9AGAR</name>
<evidence type="ECO:0000256" key="1">
    <source>
        <dbReference type="SAM" id="MobiDB-lite"/>
    </source>
</evidence>
<protein>
    <submittedName>
        <fullName evidence="2">Uncharacterized protein</fullName>
    </submittedName>
</protein>
<feature type="compositionally biased region" description="Basic and acidic residues" evidence="1">
    <location>
        <begin position="20"/>
        <end position="44"/>
    </location>
</feature>
<feature type="compositionally biased region" description="Pro residues" evidence="1">
    <location>
        <begin position="102"/>
        <end position="115"/>
    </location>
</feature>
<sequence length="144" mass="16030">MEYDQMPSLDLPEIGPSGTRNERDESEERLSRWESRIKGIKGEPTHSSSYNLDHLPTWHTSMGCGITRGNGFPREFAQGCPSRTSQATNNVLEVNESRLEPSSPPPPPPLTPSPPTNDDEPLDSENESKTVQRTTTHSPSRHPQ</sequence>
<keyword evidence="3" id="KW-1185">Reference proteome</keyword>
<feature type="compositionally biased region" description="Polar residues" evidence="1">
    <location>
        <begin position="81"/>
        <end position="92"/>
    </location>
</feature>
<feature type="compositionally biased region" description="Polar residues" evidence="1">
    <location>
        <begin position="129"/>
        <end position="138"/>
    </location>
</feature>
<evidence type="ECO:0000313" key="3">
    <source>
        <dbReference type="Proteomes" id="UP001049176"/>
    </source>
</evidence>
<dbReference type="RefSeq" id="XP_043014557.1">
    <property type="nucleotide sequence ID" value="XM_043145858.1"/>
</dbReference>
<feature type="region of interest" description="Disordered" evidence="1">
    <location>
        <begin position="1"/>
        <end position="53"/>
    </location>
</feature>
<reference evidence="2" key="1">
    <citation type="journal article" date="2021" name="Genome Biol. Evol.">
        <title>The assembled and annotated genome of the fairy-ring fungus Marasmius oreades.</title>
        <authorList>
            <person name="Hiltunen M."/>
            <person name="Ament-Velasquez S.L."/>
            <person name="Johannesson H."/>
        </authorList>
    </citation>
    <scope>NUCLEOTIDE SEQUENCE</scope>
    <source>
        <strain evidence="2">03SP1</strain>
    </source>
</reference>
<feature type="region of interest" description="Disordered" evidence="1">
    <location>
        <begin position="67"/>
        <end position="144"/>
    </location>
</feature>
<dbReference type="GeneID" id="66069137"/>
<evidence type="ECO:0000313" key="2">
    <source>
        <dbReference type="EMBL" id="KAG7098087.1"/>
    </source>
</evidence>
<dbReference type="EMBL" id="CM032181">
    <property type="protein sequence ID" value="KAG7098087.1"/>
    <property type="molecule type" value="Genomic_DNA"/>
</dbReference>
<dbReference type="AlphaFoldDB" id="A0A9P7V0N4"/>
<dbReference type="KEGG" id="more:E1B28_000061"/>